<comment type="caution">
    <text evidence="8">The sequence shown here is derived from an EMBL/GenBank/DDBJ whole genome shotgun (WGS) entry which is preliminary data.</text>
</comment>
<evidence type="ECO:0000256" key="4">
    <source>
        <dbReference type="ARBA" id="ARBA00022729"/>
    </source>
</evidence>
<reference evidence="8 9" key="1">
    <citation type="journal article" date="2015" name="Genome Biol.">
        <title>Comparative genomics of Steinernema reveals deeply conserved gene regulatory networks.</title>
        <authorList>
            <person name="Dillman A.R."/>
            <person name="Macchietto M."/>
            <person name="Porter C.F."/>
            <person name="Rogers A."/>
            <person name="Williams B."/>
            <person name="Antoshechkin I."/>
            <person name="Lee M.M."/>
            <person name="Goodwin Z."/>
            <person name="Lu X."/>
            <person name="Lewis E.E."/>
            <person name="Goodrich-Blair H."/>
            <person name="Stock S.P."/>
            <person name="Adams B.J."/>
            <person name="Sternberg P.W."/>
            <person name="Mortazavi A."/>
        </authorList>
    </citation>
    <scope>NUCLEOTIDE SEQUENCE [LARGE SCALE GENOMIC DNA]</scope>
    <source>
        <strain evidence="8 9">ALL</strain>
    </source>
</reference>
<evidence type="ECO:0000256" key="7">
    <source>
        <dbReference type="SAM" id="SignalP"/>
    </source>
</evidence>
<gene>
    <name evidence="8" type="ORF">L596_023295</name>
</gene>
<evidence type="ECO:0000256" key="5">
    <source>
        <dbReference type="ARBA" id="ARBA00023054"/>
    </source>
</evidence>
<evidence type="ECO:0000313" key="9">
    <source>
        <dbReference type="Proteomes" id="UP000298663"/>
    </source>
</evidence>
<proteinExistence type="inferred from homology"/>
<dbReference type="Gene3D" id="1.20.120.1100">
    <property type="match status" value="1"/>
</dbReference>
<dbReference type="InterPro" id="IPR008632">
    <property type="entry name" value="Gp-FAR-1"/>
</dbReference>
<keyword evidence="6" id="KW-0446">Lipid-binding</keyword>
<accession>A0A4U5MD98</accession>
<dbReference type="GO" id="GO:0008289">
    <property type="term" value="F:lipid binding"/>
    <property type="evidence" value="ECO:0007669"/>
    <property type="project" value="UniProtKB-KW"/>
</dbReference>
<feature type="chain" id="PRO_5020648860" description="Fatty-acid and retinol-binding protein 1" evidence="7">
    <location>
        <begin position="20"/>
        <end position="152"/>
    </location>
</feature>
<feature type="signal peptide" evidence="7">
    <location>
        <begin position="1"/>
        <end position="19"/>
    </location>
</feature>
<dbReference type="AlphaFoldDB" id="A0A4U5MD98"/>
<keyword evidence="3" id="KW-0964">Secreted</keyword>
<dbReference type="Pfam" id="PF05823">
    <property type="entry name" value="Gp-FAR-1"/>
    <property type="match status" value="1"/>
</dbReference>
<evidence type="ECO:0000256" key="1">
    <source>
        <dbReference type="ARBA" id="ARBA00004613"/>
    </source>
</evidence>
<comment type="subcellular location">
    <subcellularLocation>
        <location evidence="1">Secreted</location>
    </subcellularLocation>
</comment>
<keyword evidence="5" id="KW-0175">Coiled coil</keyword>
<keyword evidence="4 7" id="KW-0732">Signal</keyword>
<dbReference type="GO" id="GO:0005576">
    <property type="term" value="C:extracellular region"/>
    <property type="evidence" value="ECO:0007669"/>
    <property type="project" value="UniProtKB-SubCell"/>
</dbReference>
<protein>
    <recommendedName>
        <fullName evidence="10">Fatty-acid and retinol-binding protein 1</fullName>
    </recommendedName>
</protein>
<comment type="similarity">
    <text evidence="2">Belongs to the fatty-acid and retinol-binding protein (FARBP) family.</text>
</comment>
<dbReference type="OrthoDB" id="5808308at2759"/>
<organism evidence="8 9">
    <name type="scientific">Steinernema carpocapsae</name>
    <name type="common">Entomopathogenic nematode</name>
    <dbReference type="NCBI Taxonomy" id="34508"/>
    <lineage>
        <taxon>Eukaryota</taxon>
        <taxon>Metazoa</taxon>
        <taxon>Ecdysozoa</taxon>
        <taxon>Nematoda</taxon>
        <taxon>Chromadorea</taxon>
        <taxon>Rhabditida</taxon>
        <taxon>Tylenchina</taxon>
        <taxon>Panagrolaimomorpha</taxon>
        <taxon>Strongyloidoidea</taxon>
        <taxon>Steinernematidae</taxon>
        <taxon>Steinernema</taxon>
    </lineage>
</organism>
<sequence>MVSKITVALVAGLAVAAFALPVPTEQNEKEFFDVLPDEVKNFYNSLTEADVKVFSELQSQLQGKDDTQAYEIIKSKNPELAERTKTLYQAIYNKMNTLSAAPKKYLTDLVSALENFNDAQLKAIIQQGTQLPKEAKDEIVKVFPTFQNFFKV</sequence>
<keyword evidence="9" id="KW-1185">Reference proteome</keyword>
<evidence type="ECO:0000256" key="6">
    <source>
        <dbReference type="ARBA" id="ARBA00023121"/>
    </source>
</evidence>
<dbReference type="Proteomes" id="UP000298663">
    <property type="component" value="Unassembled WGS sequence"/>
</dbReference>
<dbReference type="EMBL" id="AZBU02000008">
    <property type="protein sequence ID" value="TKR67091.1"/>
    <property type="molecule type" value="Genomic_DNA"/>
</dbReference>
<evidence type="ECO:0000256" key="3">
    <source>
        <dbReference type="ARBA" id="ARBA00022525"/>
    </source>
</evidence>
<evidence type="ECO:0008006" key="10">
    <source>
        <dbReference type="Google" id="ProtNLM"/>
    </source>
</evidence>
<reference evidence="8 9" key="2">
    <citation type="journal article" date="2019" name="G3 (Bethesda)">
        <title>Hybrid Assembly of the Genome of the Entomopathogenic Nematode Steinernema carpocapsae Identifies the X-Chromosome.</title>
        <authorList>
            <person name="Serra L."/>
            <person name="Macchietto M."/>
            <person name="Macias-Munoz A."/>
            <person name="McGill C.J."/>
            <person name="Rodriguez I.M."/>
            <person name="Rodriguez B."/>
            <person name="Murad R."/>
            <person name="Mortazavi A."/>
        </authorList>
    </citation>
    <scope>NUCLEOTIDE SEQUENCE [LARGE SCALE GENOMIC DNA]</scope>
    <source>
        <strain evidence="8 9">ALL</strain>
    </source>
</reference>
<name>A0A4U5MD98_STECR</name>
<evidence type="ECO:0000256" key="2">
    <source>
        <dbReference type="ARBA" id="ARBA00006648"/>
    </source>
</evidence>
<evidence type="ECO:0000313" key="8">
    <source>
        <dbReference type="EMBL" id="TKR67091.1"/>
    </source>
</evidence>